<dbReference type="AlphaFoldDB" id="A0A7R9JAG6"/>
<reference evidence="2" key="1">
    <citation type="submission" date="2020-11" db="EMBL/GenBank/DDBJ databases">
        <authorList>
            <person name="Tran Van P."/>
        </authorList>
    </citation>
    <scope>NUCLEOTIDE SEQUENCE</scope>
</reference>
<gene>
    <name evidence="2" type="ORF">TCMB3V08_LOCUS8060</name>
</gene>
<accession>A0A7R9JAG6</accession>
<dbReference type="EMBL" id="OE183234">
    <property type="protein sequence ID" value="CAD7575469.1"/>
    <property type="molecule type" value="Genomic_DNA"/>
</dbReference>
<feature type="compositionally biased region" description="Polar residues" evidence="1">
    <location>
        <begin position="49"/>
        <end position="60"/>
    </location>
</feature>
<name>A0A7R9JAG6_TIMCA</name>
<sequence>MEWASFIRKTGPFHRYRAANDAKSLTTNLALSYQPVAIMKRRRSGGKLDSQTHFPPQSKVNKGVHG</sequence>
<proteinExistence type="predicted"/>
<evidence type="ECO:0000313" key="2">
    <source>
        <dbReference type="EMBL" id="CAD7575469.1"/>
    </source>
</evidence>
<evidence type="ECO:0000256" key="1">
    <source>
        <dbReference type="SAM" id="MobiDB-lite"/>
    </source>
</evidence>
<feature type="region of interest" description="Disordered" evidence="1">
    <location>
        <begin position="42"/>
        <end position="66"/>
    </location>
</feature>
<organism evidence="2">
    <name type="scientific">Timema californicum</name>
    <name type="common">California timema</name>
    <name type="synonym">Walking stick</name>
    <dbReference type="NCBI Taxonomy" id="61474"/>
    <lineage>
        <taxon>Eukaryota</taxon>
        <taxon>Metazoa</taxon>
        <taxon>Ecdysozoa</taxon>
        <taxon>Arthropoda</taxon>
        <taxon>Hexapoda</taxon>
        <taxon>Insecta</taxon>
        <taxon>Pterygota</taxon>
        <taxon>Neoptera</taxon>
        <taxon>Polyneoptera</taxon>
        <taxon>Phasmatodea</taxon>
        <taxon>Timematodea</taxon>
        <taxon>Timematoidea</taxon>
        <taxon>Timematidae</taxon>
        <taxon>Timema</taxon>
    </lineage>
</organism>
<protein>
    <submittedName>
        <fullName evidence="2">(California timema) hypothetical protein</fullName>
    </submittedName>
</protein>